<sequence>MNVTGNGPYPISDNQGLAVGSTIAGLFADEDSTRRAIEELTRAGFSDEQIMVAVLDRHEQDDLVKETEAEPLNKQTAMGKFEGSFVEGVARLLPRGRGVANIVYSTLVRLGFTEEQARYYEQGYEANRILLVVDAALNADRAGEILQRNGADLGPLTSTNTVVRDRDTTVSTSGSTPPSRGPVGLNPDEVQNL</sequence>
<dbReference type="AlphaFoldDB" id="U5QBM0"/>
<evidence type="ECO:0000259" key="2">
    <source>
        <dbReference type="Pfam" id="PF11181"/>
    </source>
</evidence>
<protein>
    <recommendedName>
        <fullName evidence="2">General stress protein 17M-like domain-containing protein</fullName>
    </recommendedName>
</protein>
<feature type="region of interest" description="Disordered" evidence="1">
    <location>
        <begin position="166"/>
        <end position="193"/>
    </location>
</feature>
<keyword evidence="4" id="KW-1185">Reference proteome</keyword>
<dbReference type="RefSeq" id="WP_023171278.1">
    <property type="nucleotide sequence ID" value="NC_022600.1"/>
</dbReference>
<evidence type="ECO:0000313" key="3">
    <source>
        <dbReference type="EMBL" id="AGY56292.1"/>
    </source>
</evidence>
<dbReference type="Pfam" id="PF11181">
    <property type="entry name" value="YflT"/>
    <property type="match status" value="1"/>
</dbReference>
<dbReference type="PANTHER" id="PTHR38463:SF1">
    <property type="entry name" value="STRESS RESPONSE PROTEIN YSNF"/>
    <property type="match status" value="1"/>
</dbReference>
<dbReference type="InterPro" id="IPR052967">
    <property type="entry name" value="Stress_Response_Assoc"/>
</dbReference>
<name>U5QBM0_GLOK1</name>
<dbReference type="KEGG" id="glj:GKIL_0045"/>
<organism evidence="3 4">
    <name type="scientific">Gloeobacter kilaueensis (strain ATCC BAA-2537 / CCAP 1431/1 / ULC 316 / JS1)</name>
    <dbReference type="NCBI Taxonomy" id="1183438"/>
    <lineage>
        <taxon>Bacteria</taxon>
        <taxon>Bacillati</taxon>
        <taxon>Cyanobacteriota</taxon>
        <taxon>Cyanophyceae</taxon>
        <taxon>Gloeobacterales</taxon>
        <taxon>Gloeobacteraceae</taxon>
        <taxon>Gloeobacter</taxon>
    </lineage>
</organism>
<dbReference type="OrthoDB" id="166956at2"/>
<accession>U5QBM0</accession>
<reference evidence="3 4" key="1">
    <citation type="journal article" date="2013" name="PLoS ONE">
        <title>Cultivation and Complete Genome Sequencing of Gloeobacter kilaueensis sp. nov., from a Lava Cave in Kilauea Caldera, Hawai'i.</title>
        <authorList>
            <person name="Saw J.H."/>
            <person name="Schatz M."/>
            <person name="Brown M.V."/>
            <person name="Kunkel D.D."/>
            <person name="Foster J.S."/>
            <person name="Shick H."/>
            <person name="Christensen S."/>
            <person name="Hou S."/>
            <person name="Wan X."/>
            <person name="Donachie S.P."/>
        </authorList>
    </citation>
    <scope>NUCLEOTIDE SEQUENCE [LARGE SCALE GENOMIC DNA]</scope>
    <source>
        <strain evidence="4">JS</strain>
    </source>
</reference>
<evidence type="ECO:0000256" key="1">
    <source>
        <dbReference type="SAM" id="MobiDB-lite"/>
    </source>
</evidence>
<dbReference type="InterPro" id="IPR025889">
    <property type="entry name" value="GSP17M-like_dom"/>
</dbReference>
<feature type="compositionally biased region" description="Low complexity" evidence="1">
    <location>
        <begin position="169"/>
        <end position="184"/>
    </location>
</feature>
<gene>
    <name evidence="3" type="ORF">GKIL_0045</name>
</gene>
<dbReference type="HOGENOM" id="CLU_1407012_0_0_3"/>
<dbReference type="Proteomes" id="UP000017396">
    <property type="component" value="Chromosome"/>
</dbReference>
<proteinExistence type="predicted"/>
<dbReference type="PANTHER" id="PTHR38463">
    <property type="entry name" value="STRESS RESPONSE PROTEIN YSNF"/>
    <property type="match status" value="1"/>
</dbReference>
<dbReference type="EMBL" id="CP003587">
    <property type="protein sequence ID" value="AGY56292.1"/>
    <property type="molecule type" value="Genomic_DNA"/>
</dbReference>
<feature type="domain" description="General stress protein 17M-like" evidence="2">
    <location>
        <begin position="23"/>
        <end position="125"/>
    </location>
</feature>
<evidence type="ECO:0000313" key="4">
    <source>
        <dbReference type="Proteomes" id="UP000017396"/>
    </source>
</evidence>